<evidence type="ECO:0000256" key="2">
    <source>
        <dbReference type="ARBA" id="ARBA00022656"/>
    </source>
</evidence>
<dbReference type="Pfam" id="PF06594">
    <property type="entry name" value="HCBP_related"/>
    <property type="match status" value="1"/>
</dbReference>
<dbReference type="PROSITE" id="PS50041">
    <property type="entry name" value="C_TYPE_LECTIN_2"/>
    <property type="match status" value="1"/>
</dbReference>
<dbReference type="InterPro" id="IPR016186">
    <property type="entry name" value="C-type_lectin-like/link_sf"/>
</dbReference>
<feature type="compositionally biased region" description="Polar residues" evidence="6">
    <location>
        <begin position="158"/>
        <end position="172"/>
    </location>
</feature>
<dbReference type="Gene3D" id="2.60.40.2810">
    <property type="match status" value="1"/>
</dbReference>
<dbReference type="InterPro" id="IPR001304">
    <property type="entry name" value="C-type_lectin-like"/>
</dbReference>
<dbReference type="CDD" id="cd03603">
    <property type="entry name" value="CLECT_VCBS"/>
    <property type="match status" value="1"/>
</dbReference>
<dbReference type="PRINTS" id="PR01488">
    <property type="entry name" value="RTXTOXINA"/>
</dbReference>
<feature type="domain" description="C-type lectin" evidence="7">
    <location>
        <begin position="5067"/>
        <end position="5184"/>
    </location>
</feature>
<protein>
    <submittedName>
        <fullName evidence="8">Ig-like domain-containing protein</fullName>
    </submittedName>
</protein>
<comment type="subcellular location">
    <subcellularLocation>
        <location evidence="1">Membrane</location>
    </subcellularLocation>
</comment>
<dbReference type="Pfam" id="PF04151">
    <property type="entry name" value="PPC"/>
    <property type="match status" value="1"/>
</dbReference>
<keyword evidence="4" id="KW-0843">Virulence</keyword>
<dbReference type="SUPFAM" id="SSF51120">
    <property type="entry name" value="beta-Roll"/>
    <property type="match status" value="2"/>
</dbReference>
<dbReference type="Gene3D" id="2.60.120.380">
    <property type="match status" value="1"/>
</dbReference>
<comment type="caution">
    <text evidence="8">The sequence shown here is derived from an EMBL/GenBank/DDBJ whole genome shotgun (WGS) entry which is preliminary data.</text>
</comment>
<dbReference type="NCBIfam" id="TIGR03661">
    <property type="entry name" value="T1SS_VCA0849"/>
    <property type="match status" value="1"/>
</dbReference>
<dbReference type="Pfam" id="PF17892">
    <property type="entry name" value="Cadherin_5"/>
    <property type="match status" value="1"/>
</dbReference>
<dbReference type="InterPro" id="IPR003995">
    <property type="entry name" value="RTX_toxin_determinant-A"/>
</dbReference>
<feature type="region of interest" description="Disordered" evidence="6">
    <location>
        <begin position="153"/>
        <end position="178"/>
    </location>
</feature>
<dbReference type="InterPro" id="IPR034007">
    <property type="entry name" value="CTLD_bac"/>
</dbReference>
<dbReference type="Pfam" id="PF00059">
    <property type="entry name" value="Lectin_C"/>
    <property type="match status" value="1"/>
</dbReference>
<keyword evidence="2" id="KW-0800">Toxin</keyword>
<reference evidence="8 9" key="1">
    <citation type="submission" date="2024-09" db="EMBL/GenBank/DDBJ databases">
        <authorList>
            <person name="Sun Q."/>
            <person name="Mori K."/>
        </authorList>
    </citation>
    <scope>NUCLEOTIDE SEQUENCE [LARGE SCALE GENOMIC DNA]</scope>
    <source>
        <strain evidence="8 9">KCTC 23279</strain>
    </source>
</reference>
<dbReference type="InterPro" id="IPR044048">
    <property type="entry name" value="Big_12"/>
</dbReference>
<feature type="region of interest" description="Disordered" evidence="6">
    <location>
        <begin position="1813"/>
        <end position="1832"/>
    </location>
</feature>
<evidence type="ECO:0000259" key="7">
    <source>
        <dbReference type="PROSITE" id="PS50041"/>
    </source>
</evidence>
<dbReference type="Pfam" id="PF19078">
    <property type="entry name" value="Big_12"/>
    <property type="match status" value="2"/>
</dbReference>
<dbReference type="InterPro" id="IPR010566">
    <property type="entry name" value="Haemolys_ca-bd"/>
</dbReference>
<organism evidence="8 9">
    <name type="scientific">Rhodopseudomonas telluris</name>
    <dbReference type="NCBI Taxonomy" id="644215"/>
    <lineage>
        <taxon>Bacteria</taxon>
        <taxon>Pseudomonadati</taxon>
        <taxon>Pseudomonadota</taxon>
        <taxon>Alphaproteobacteria</taxon>
        <taxon>Hyphomicrobiales</taxon>
        <taxon>Nitrobacteraceae</taxon>
        <taxon>Rhodopseudomonas</taxon>
    </lineage>
</organism>
<dbReference type="RefSeq" id="WP_378393098.1">
    <property type="nucleotide sequence ID" value="NZ_JBHLWM010000012.1"/>
</dbReference>
<dbReference type="Pfam" id="PF00353">
    <property type="entry name" value="HemolysinCabind"/>
    <property type="match status" value="5"/>
</dbReference>
<name>A0ABV6EZW5_9BRAD</name>
<dbReference type="InterPro" id="IPR041690">
    <property type="entry name" value="Cadherin_5"/>
</dbReference>
<gene>
    <name evidence="8" type="ORF">ACFFJ6_25100</name>
</gene>
<dbReference type="InterPro" id="IPR010221">
    <property type="entry name" value="VCBS_dom"/>
</dbReference>
<dbReference type="NCBIfam" id="TIGR03660">
    <property type="entry name" value="T1SS_rpt_143"/>
    <property type="match status" value="11"/>
</dbReference>
<dbReference type="PANTHER" id="PTHR22801">
    <property type="entry name" value="LITHOSTATHINE"/>
    <property type="match status" value="1"/>
</dbReference>
<evidence type="ECO:0000256" key="1">
    <source>
        <dbReference type="ARBA" id="ARBA00004370"/>
    </source>
</evidence>
<feature type="region of interest" description="Disordered" evidence="6">
    <location>
        <begin position="4132"/>
        <end position="4151"/>
    </location>
</feature>
<evidence type="ECO:0000313" key="8">
    <source>
        <dbReference type="EMBL" id="MFC0243784.1"/>
    </source>
</evidence>
<dbReference type="Proteomes" id="UP001589775">
    <property type="component" value="Unassembled WGS sequence"/>
</dbReference>
<dbReference type="PANTHER" id="PTHR22801:SF63">
    <property type="entry name" value="C-TYPE LECTIN DOMAIN-CONTAINING PROTEIN"/>
    <property type="match status" value="1"/>
</dbReference>
<dbReference type="InterPro" id="IPR050801">
    <property type="entry name" value="Ca-Dep_Lectins_ImmuneDev"/>
</dbReference>
<dbReference type="InterPro" id="IPR018511">
    <property type="entry name" value="Hemolysin-typ_Ca-bd_CS"/>
</dbReference>
<accession>A0ABV6EZW5</accession>
<evidence type="ECO:0000256" key="4">
    <source>
        <dbReference type="ARBA" id="ARBA00023026"/>
    </source>
</evidence>
<dbReference type="Pfam" id="PF17963">
    <property type="entry name" value="Big_9"/>
    <property type="match status" value="1"/>
</dbReference>
<dbReference type="InterPro" id="IPR016187">
    <property type="entry name" value="CTDL_fold"/>
</dbReference>
<dbReference type="InterPro" id="IPR019960">
    <property type="entry name" value="T1SS_VCA0849"/>
</dbReference>
<dbReference type="SMART" id="SM00034">
    <property type="entry name" value="CLECT"/>
    <property type="match status" value="1"/>
</dbReference>
<feature type="region of interest" description="Disordered" evidence="6">
    <location>
        <begin position="495"/>
        <end position="519"/>
    </location>
</feature>
<keyword evidence="5" id="KW-0472">Membrane</keyword>
<dbReference type="Gene3D" id="3.10.100.10">
    <property type="entry name" value="Mannose-Binding Protein A, subunit A"/>
    <property type="match status" value="1"/>
</dbReference>
<dbReference type="PROSITE" id="PS00330">
    <property type="entry name" value="HEMOLYSIN_CALCIUM"/>
    <property type="match status" value="4"/>
</dbReference>
<dbReference type="InterPro" id="IPR001343">
    <property type="entry name" value="Hemolysn_Ca-bd"/>
</dbReference>
<evidence type="ECO:0000256" key="6">
    <source>
        <dbReference type="SAM" id="MobiDB-lite"/>
    </source>
</evidence>
<dbReference type="InterPro" id="IPR011049">
    <property type="entry name" value="Serralysin-like_metalloprot_C"/>
</dbReference>
<proteinExistence type="predicted"/>
<evidence type="ECO:0000256" key="3">
    <source>
        <dbReference type="ARBA" id="ARBA00022737"/>
    </source>
</evidence>
<dbReference type="NCBIfam" id="NF012211">
    <property type="entry name" value="tand_rpt_95"/>
    <property type="match status" value="2"/>
</dbReference>
<dbReference type="InterPro" id="IPR007280">
    <property type="entry name" value="Peptidase_C_arc/bac"/>
</dbReference>
<keyword evidence="3" id="KW-0677">Repeat</keyword>
<sequence length="6031" mass="611543">MNAPVLLAQLSGSSSQSSAAPKSLKIAKPQSGQAVTIHLDGAAKIDFSQISSEKLTFVRLGDRLIILFDNQSTLSIDPVFNNAGAPLPDVSFEMAPGRVLNGTEFAELFPITTDQSVLPAAGTPGAPASPSGANFGSFTIDALAGGTPLSLLSGEAPGSQQLAPGQTTTSTPIPGGAVSVVVDEDGLPGGLPGGFGDTAGVATSLTGSLNVDFGSDFVGRSFAFAATQPGLTGLSSGGQPISIQITTVNGQPVLIGYTGADPSVAANQVFVVSLDAATTVAGSYTVTLLRPLDHPVGGTEDTLNLTIDIIATDGSGDSAPLSIVIGVNDDSPVAATVAATTLMEQTGEGNVFVSSSVTAALGISWGADSGNSNVDGGVNGAAVLGDRSLVFAGSAVTSLAALGLTSNGETISYTLSADGTSILATAGDGRAVFTVTLSDAGDGSYTFTLLDNLDHVGASGATQPLTFAVVATDADGDPVGSSFTVNITDDVPVANPGTSSAVADEALPGGNDQEGGPTASVTGVSLNIEWHSDDANANAGQPGNRAVAFTNADVTISGAYGDTLTSLGQAVRFTVLATGELVGYTGEAVPTSTNSFNVVLFASLSDAGNGSYSLTLVKPLDHAAGAGENTLSLTFNYTATDSDGDTSSNAFTVNVVDDVPVASAGDISTVGDESLPGGNSGEDEGGVTAMVDGVSLNIAWGADNGNDGDGQPGDRSVAFSNADVTVTGAYGEALTSLGLRVQFALLSDGTLVGYTGESVPTSTSGGNVVLFATVSDVNNGEYSFTLVKPLDHAAGSGENTLSLTFNYTATDSDGDSASNTFTVDIVDDVPVIGTPDQTGTVEEEQPIVVGAGNEDFGGAGDADTGYSVLGVPVITRDNTTQTTSGTLAISWGADSANDANGQPGDRSVAFTAEGLTTLRDQHLTSRGDEIHYKVFTVNGGEVLVAYTGSVEPSTVPANTGAAIAAHVVFTVSLSDAGAGSYKFTLVDTIDHPGEVQGEESLALQFQFTATDSDGDTTAPASFGVKVIDDTPVAIGTILTRVVEEEQLAGGNEDTSGAGDGDFNLFGFVDVTTASAGGPLNIFWGGDDSNVAVNGGYNGTQLAGDRSVVFGGAGGAHVVDGVISAAVAAQFVAVSGGAGAVSLANLTSGGESLIYTLSQNGTVLTATTAGSAQTVFTVTLSDQGTGGYNFTLNGVLDHPVSGNSAAQEDKLAFTFTFTARDGDGDIARSSFTVNVIDDAPVAKAGTTSTVEDESLPGGNNEADGYAASVSHVSLNIAWGADNANDNNDQPGDRSVAFTNANVTVVGAYGSTLTSLGQEVHFALIGDSTLVGYTGATAPSSTSAGNVVFYAKLSDINNGEYDFTLVKSLDHSAGGSENTLSLTFNYTATDSDGDTSSNIFTVRVIDDVPLIGSPYQGGVVEEEQPIVVGAGNEDGSGTGDGDVTILGNVLVDNTTQTTGGTLAISWGADNANDGNGQPGDRSVAFTQAGIASLVSQHLTSRGEELHYKAFTVAGGEVLVAYTGLVEPTSVPANTNAAIAAHVVFTVSLSDADAGSYKFTLVDTLDHSGAVQGEDSLALQFQFTATDSDGDTSAPSSFMVKVIDDTPIAIGTIFTRTVEEEQLPGGNEDTSGLGDGDYVLFGFSDVTTAAATGPLNILWGGDDSNTGIDAGYNGTQIAGDRSVVFGGAGGAHIADGMISAAAAAQFVTVFGGNGPISVAGLTSGGEQLIYTLSGNGTVLTATTSSNQAVFTVTLSDQGAGGYTFELNGPLDHPLRGSGSWQEDTISFTFTFTVRDGDGDIARDNFTVNVIDDSPVAAGGNTSRVEDESLPGGNNEADGLTASVSGVSLNISWGADDANSGTGQPGDRAVAFTNANVGVSGDYGAQLTSLGQVVNFKVLATGELVGYTGGPVPTSTSASNVVFYVSLSDANSGSYDFTLKKPLDHASGNGENTLGLTFNYTATDSDGDTSSSTFKVNVVDDVPVAGTGTTATVEDESLAGGNNEADGLAASVTGVSLNIAWGADNGNDGNGQPGDRSVRFSNANVSVSGDYGSSLTSLGQEVRFKVLSSGELVGYTGSTAPTSTSSPNVVLFAKLSDLNNGEYAFTLVKPLDHAAGNGENTLALTFNYTATDSDGDSSSNTFTVNVVDDVPVIGSIASQTVTEVTSSSPGNAFQAQSLSGVSLNIGWGSDNANPTAGAGTNDRSVAFDPSLANSVPSVTSNGIHLIYLLSADGQTLTAYRYENGHYLTGSGGDLGTSPSDSARVFTASLSDSGNGSYSFTLYDNLDHPTGAAANTLPLMFGFSVTDSDGDVASSSFTVNVKDDVPLSIGTPDVGAVTEVGLANAVSYTTGSLKIDWNADDFGSRHLEFVKSGGNPVITAGLTSDGVPLVYVLRTAANGVDQELVAFKTGDAQVDSNAVFIVSLNSPSNPTYIFTLFQNLDHTGPNGTTLPITFQVRGVDGDGDSVDQTVTVKVADDTPTLTQTYRYNDVYEAQLSGGPDVDGRTFAVQFGADGYGATAFTGAIKLDIGPGLAGNVGFDVSGGAHREPLLTSEGRAITFVKVDDNTIRGYVASADNGGNGDVTILEIKLTDTDASATTTLYGSIDHIAVQDGSQITSIRVDATVAFSDGDGDVVTGIIRTTIHDDAPVSTGAITAATVLDDDVFAGNAGGAGDVPDAATATGAAGALFAIGADGLKNVVLDATTAFSAIYTDGNGVSHTEQVTWGNPAVVGGATTWIASGAHGDAARLTINADGSYTFTALKPLAHPTPGTTEETLTLTFNYTVTDRDNDTAAGSLTVKVNDDTPTLTQTYRYNDVYESQLSGGSDVNGHSFAVQFGADGYGATAFTGAIKLDIGPGLAGNVSFDVSGGAHREPLLTSEGRAITFVKVDDNTIRGYVASADNGGNGDETILEIKLTDTDTSATTTLYGVLDHVAAQDGSQIPSIRVDATVAFSDGDGDVVTGIIRTTINDDLPTVRAIAEQSVIEVTASGFSNAFQAQSLSNVSLNISWGADDANPTAGAGAHDRSIAFDPALGGMVPAFTSNGIDLIYRLSADGQTLTAYRYEGGHYLNGGGYDLGTSPSNLARVFAVSLSDSGSGSYSFTLYDNLDQPAGQGSNSLPLTFGFTVTDSDSDTASGSFTVQVQDDVPQVTGTADSGSVAEALLASGVQSTFGYLNIDWNADDTKAHLTFTNTAITDGSGNTLLLTSGGAVLKYAIVAADGSTNPLDQKLVAYKDGDTPDHPVFTVNLIGSNASYQFVLYQPLDHTPAHDSSMPLTFGITGYDGDGDAVTQSITVNVADGDAQSADIDAVTIEEAAGSVSTGPVDLRIDYGADGQSAGPSVTFFTAAPTHVLDQNGNAVSLSSLGVGLTYVLSADGTTLTAYRFNGTSYVGQNGASLGSNIANAADAQVFTVALSDAGTGAYTFTLLQPLDHPTATGSTQQLSLNFSFQIEDGDGDKGFVNNFTVIVDAAGAVSSGYTAPNSAVFVNMSDTAQTYDGQTVAAHTVTDRASVSDRVVGLDRLGTLSMADGGNGDDILIGGAGNNKLFGHDGNDILIGGGGFNTLQGGAGNDTIIYTVGSGGTDTVDGGADTDTQIIDGTGSAETFNINAIGLNGSSYLGANIDTTSTAASSSNFEVATKAVEEWVVNGGGGGDSFNVSGPLLGTGLAASTLTINGEAGNDTTDLTGFAYDVRIVSDGGADTDTVKFAFNFADASYARVYAPDGQTVIGAQVTYNGLTNVFTNYENFVFADGTRTLQDVVNSAPVFTSTSSGSVTEDFSSTIPLTERVTNGSFEGPTNAARLSGWTTSNVTSLGEPHSGSNAVGVYLGTGSLGQTFQTVAGVTYNIRFWASNPFDTAGEVESLNVLWGGQTVMAQGNIPASGGYSNFTLYSINVVATGPSTALTIEMQDTKGWWVLDDVSVKAVVTPGIETAQGTLSFTDADIGNVHQVSYTPAASGYYGTFTPVITDSATADGVGTISWTYAVSDADIQQLALGETITQTYVVTVDDGHGGVTSQNVDVLLHGTNDAPVAKADTVTMTLVGTAPGTATSTPVFNEAETNNNFPQANVIDRSLLKVAPNANLTDASDPSITVKGSINDNSKDYFAITLKAGETLVLDIDNTSFNLDTTLRIFSQGGTQLGYNDDSSKSTGGGGSTDSNGDVDSYLTYTATVDGTYYIEVGRFGSSSSNTGSYELQVSIDNMKWYTASPLTVSAATLLANDSDIDHNDTFTLVSVSGQGVALVNGDVVVQPGVTSFSYTIRDSHGAESTATVQVNQIVVPPNSAPVLSGSGFALGSEAEDAGPPTGAVGTRVADLVDLPGNGGHNNVTDANTGAVTGIALTATNTANGIWWFSLDNGASWTQVGSVSNTQALLLAESARLYFQPNADWNGTVSQAISYRAWDQTSGLEGAKVDTSVNGGTSAFSTQQVDSDLTVTAVNDAPLNTVPGAQSVNEDVGKAITGLSISDVDAGNGVLSTTLAVTHGTLTVAAFGGATVGGSGTDLVTISGTVAQINATLAAANNVVYQGALNFNGTDTLTMTTNDGGNAGAGGAKSDTDTVSIVVNPVNDLPVAVADDGGANAAFRMTEDAGTATFNVLANDTLDPDAGATNTVTIASLLVPTNSYGIDASDLQVTVTGDNKIQVTLLGTDWNKLGNGAFLTIPISYTLHGDGVDASTATLSLRVTGVNDAPVLDATKTPAITENQNAGAPVGGLTTGTLVSDLANLQGGGGLDNISDVDGFVAGMAITGVNSSHGTWYWSPNGGANWISINPNSVSATHALLLDGAYSLYFAPAANYTGTIADALTFQAWDRSSGTTGSYVDATLNGGATALSAASDTVAVNIADVTPPTVLSVTMSDTALKIGDTSVVTITFSEAVTGFDNNDVTVENGTLGQLTSSDGGITWTGNFVPTTNITDTTNVITVAPTYTDLASNAGSGKTSGNYTVDTLAPTVASVTMSDTALTAGETSTVTITFSEAVTNFDNTDVTVQNGALGPLSSSNGGLTWVGTFTPTTNINDSTNVITVAGTYTDLAGNAGSGGSSGNYTINTVANHAPVAVDDVLLAASSGPAAGTPGVFSYNGHVYQFVGGAGDNFTWTEADALAKAAGGYLVTITSAGENQFVTSHVNFLSTYGAWIGASDAGHEGAFTWTGGPESGQAISYAPWEQGEPNNGGIYAPDEDYVQIYKNWLGNGTWNDAPNSGGGDTWGYVIEWGGLPAGAQEDTPYTISAATLLANDTDQDGDTLSIVSVQGALHGTVALNGTTITFTPTANYNGPASFTYTVSDGHGGTSTATASFTIGSVSDAPTGTSSTVTMTEDVTRVFTLADFGYSDGDGDAMSGVTITSLTANNSVGKLLYGNAAVTVGQFISAADIAAGMLNFAPTDDAFRSNLGTVQFGFKVKDSTGASDATADTITIGFGNANRSDYTSYASDSTVDVYENTGAPMSFKDAGGTDNLRIANATFATLTSLGFLRSDDNLEIGWASSSSNGYATVLDQYVGGNKFENFLFQNNANYGGFGITGLYTLAQGLNNSSGSTNSIIAGTEASDTMSGGSAKDMMFGNGGHDTLYGNAGNDLLVGGLGNDRLEGGANDDTYLFGLADGKDTIYDESGTGDRIVIKTNGAELTGLNAYDTDTYAYSGDLMIQFNGQSIDVEAHYDGFGNAVNLINFDNGTVYGYTLGTLDYAVNNADPFMDGNGFRTVTVSGGDNFIAGEISAANKITGGSGADLIFGGDLADTLDGGGGNNLIVGGKGNDTLSAGSGNDVYAFGLTDGNDTITDYAGAADAIFIDSNGAALSGLVAYDDNNGTNTGNLVIQYNGQQITVNDHFTSSNRVIERISFDDGSVDGYDLDTTVYTVRANDPNESGGFRTVNLSSSSSDNLIAGENGTANAITGGDGKDLIFGGGQNDILSGGAGSDYLRGGGGNDILAGGADHDTLRGGSGSDTFKFAESGASNFDTIIDYSSAEGDTLDLSALLDAAYGPGNNVDADFVRLVNSGADVKVQVDLNGVTGGQNWADVAVLQGYHTAGNTVLAQFENATHSLTVAA</sequence>
<dbReference type="SUPFAM" id="SSF56436">
    <property type="entry name" value="C-type lectin-like"/>
    <property type="match status" value="1"/>
</dbReference>
<evidence type="ECO:0000256" key="5">
    <source>
        <dbReference type="ARBA" id="ARBA00023136"/>
    </source>
</evidence>
<dbReference type="InterPro" id="IPR019959">
    <property type="entry name" value="T1SS-143_rpt-cont_dom"/>
</dbReference>
<evidence type="ECO:0000313" key="9">
    <source>
        <dbReference type="Proteomes" id="UP001589775"/>
    </source>
</evidence>
<dbReference type="NCBIfam" id="TIGR01965">
    <property type="entry name" value="VCBS_repeat"/>
    <property type="match status" value="1"/>
</dbReference>
<dbReference type="PRINTS" id="PR00313">
    <property type="entry name" value="CABNDNGRPT"/>
</dbReference>
<dbReference type="EMBL" id="JBHLWM010000012">
    <property type="protein sequence ID" value="MFC0243784.1"/>
    <property type="molecule type" value="Genomic_DNA"/>
</dbReference>
<keyword evidence="9" id="KW-1185">Reference proteome</keyword>